<dbReference type="InterPro" id="IPR016036">
    <property type="entry name" value="Malonyl_transacylase_ACP-bd"/>
</dbReference>
<dbReference type="SUPFAM" id="SSF55048">
    <property type="entry name" value="Probable ACP-binding domain of malonyl-CoA ACP transacylase"/>
    <property type="match status" value="1"/>
</dbReference>
<evidence type="ECO:0000313" key="7">
    <source>
        <dbReference type="Proteomes" id="UP001515943"/>
    </source>
</evidence>
<gene>
    <name evidence="6" type="ORF">FXN61_48720</name>
</gene>
<dbReference type="PANTHER" id="PTHR42681:SF1">
    <property type="entry name" value="MALONYL-COA-ACYL CARRIER PROTEIN TRANSACYLASE, MITOCHONDRIAL"/>
    <property type="match status" value="1"/>
</dbReference>
<name>A0ABX1G026_9PSEU</name>
<sequence length="263" mass="27387">GRGTAGAVRRRFASAEDAFRLADLPARGDQVATEVAQPRIVTWSLAALRVLREFGIDADTAVGHSLGELTALHWGGALTEERVLDLAAIRGRVMADASRGGGGMASLAAAPAEALRFAAGEDVVVAGYNSPQQTVLSGPADAVDRVCERARAKGVTAVRIKVSHAFHSPLVEPAAVAMTERLTEFDFAPLTRDVVSTVTADVLRPGTDLRGLLRDQVLFPVRFAEAAAKAAAGADLVVEVGPGRVLTGLVEQIAPDTPALPTD</sequence>
<proteinExistence type="predicted"/>
<dbReference type="SUPFAM" id="SSF52151">
    <property type="entry name" value="FabD/lysophospholipase-like"/>
    <property type="match status" value="1"/>
</dbReference>
<keyword evidence="3" id="KW-0012">Acyltransferase</keyword>
<feature type="non-terminal residue" evidence="6">
    <location>
        <position position="1"/>
    </location>
</feature>
<protein>
    <recommendedName>
        <fullName evidence="1">[acyl-carrier-protein] S-malonyltransferase</fullName>
        <ecNumber evidence="1">2.3.1.39</ecNumber>
    </recommendedName>
</protein>
<dbReference type="Gene3D" id="3.40.366.10">
    <property type="entry name" value="Malonyl-Coenzyme A Acyl Carrier Protein, domain 2"/>
    <property type="match status" value="1"/>
</dbReference>
<evidence type="ECO:0000256" key="2">
    <source>
        <dbReference type="ARBA" id="ARBA00022679"/>
    </source>
</evidence>
<evidence type="ECO:0000313" key="6">
    <source>
        <dbReference type="EMBL" id="NKE64151.1"/>
    </source>
</evidence>
<accession>A0ABX1G026</accession>
<dbReference type="InterPro" id="IPR050858">
    <property type="entry name" value="Mal-CoA-ACP_Trans/PKS_FabD"/>
</dbReference>
<comment type="catalytic activity">
    <reaction evidence="4">
        <text>holo-[ACP] + malonyl-CoA = malonyl-[ACP] + CoA</text>
        <dbReference type="Rhea" id="RHEA:41792"/>
        <dbReference type="Rhea" id="RHEA-COMP:9623"/>
        <dbReference type="Rhea" id="RHEA-COMP:9685"/>
        <dbReference type="ChEBI" id="CHEBI:57287"/>
        <dbReference type="ChEBI" id="CHEBI:57384"/>
        <dbReference type="ChEBI" id="CHEBI:64479"/>
        <dbReference type="ChEBI" id="CHEBI:78449"/>
        <dbReference type="EC" id="2.3.1.39"/>
    </reaction>
</comment>
<dbReference type="Proteomes" id="UP001515943">
    <property type="component" value="Unassembled WGS sequence"/>
</dbReference>
<dbReference type="InterPro" id="IPR001227">
    <property type="entry name" value="Ac_transferase_dom_sf"/>
</dbReference>
<dbReference type="Pfam" id="PF00698">
    <property type="entry name" value="Acyl_transf_1"/>
    <property type="match status" value="1"/>
</dbReference>
<dbReference type="PANTHER" id="PTHR42681">
    <property type="entry name" value="MALONYL-COA-ACYL CARRIER PROTEIN TRANSACYLASE, MITOCHONDRIAL"/>
    <property type="match status" value="1"/>
</dbReference>
<comment type="caution">
    <text evidence="6">The sequence shown here is derived from an EMBL/GenBank/DDBJ whole genome shotgun (WGS) entry which is preliminary data.</text>
</comment>
<feature type="non-terminal residue" evidence="6">
    <location>
        <position position="263"/>
    </location>
</feature>
<organism evidence="6 7">
    <name type="scientific">Lentzea indica</name>
    <dbReference type="NCBI Taxonomy" id="2604800"/>
    <lineage>
        <taxon>Bacteria</taxon>
        <taxon>Bacillati</taxon>
        <taxon>Actinomycetota</taxon>
        <taxon>Actinomycetes</taxon>
        <taxon>Pseudonocardiales</taxon>
        <taxon>Pseudonocardiaceae</taxon>
        <taxon>Lentzea</taxon>
    </lineage>
</organism>
<dbReference type="InterPro" id="IPR014043">
    <property type="entry name" value="Acyl_transferase_dom"/>
</dbReference>
<evidence type="ECO:0000256" key="1">
    <source>
        <dbReference type="ARBA" id="ARBA00013258"/>
    </source>
</evidence>
<evidence type="ECO:0000256" key="3">
    <source>
        <dbReference type="ARBA" id="ARBA00023315"/>
    </source>
</evidence>
<dbReference type="EC" id="2.3.1.39" evidence="1"/>
<reference evidence="6 7" key="1">
    <citation type="submission" date="2019-08" db="EMBL/GenBank/DDBJ databases">
        <title>Lentzea from Indian Himalayas.</title>
        <authorList>
            <person name="Mandal S."/>
            <person name="Mallick Gupta A."/>
            <person name="Maiti P.K."/>
            <person name="Sarkar J."/>
            <person name="Mandal S."/>
        </authorList>
    </citation>
    <scope>NUCLEOTIDE SEQUENCE [LARGE SCALE GENOMIC DNA]</scope>
    <source>
        <strain evidence="6 7">PSKA42</strain>
    </source>
</reference>
<feature type="domain" description="Malonyl-CoA:ACP transacylase (MAT)" evidence="5">
    <location>
        <begin position="4"/>
        <end position="262"/>
    </location>
</feature>
<keyword evidence="7" id="KW-1185">Reference proteome</keyword>
<dbReference type="RefSeq" id="WP_167980680.1">
    <property type="nucleotide sequence ID" value="NZ_VSRL01000586.1"/>
</dbReference>
<evidence type="ECO:0000259" key="5">
    <source>
        <dbReference type="SMART" id="SM00827"/>
    </source>
</evidence>
<dbReference type="InterPro" id="IPR016035">
    <property type="entry name" value="Acyl_Trfase/lysoPLipase"/>
</dbReference>
<dbReference type="SMART" id="SM00827">
    <property type="entry name" value="PKS_AT"/>
    <property type="match status" value="1"/>
</dbReference>
<dbReference type="EMBL" id="VSRL01000586">
    <property type="protein sequence ID" value="NKE64151.1"/>
    <property type="molecule type" value="Genomic_DNA"/>
</dbReference>
<keyword evidence="2" id="KW-0808">Transferase</keyword>
<evidence type="ECO:0000256" key="4">
    <source>
        <dbReference type="ARBA" id="ARBA00048462"/>
    </source>
</evidence>